<comment type="caution">
    <text evidence="3">The sequence shown here is derived from an EMBL/GenBank/DDBJ whole genome shotgun (WGS) entry which is preliminary data.</text>
</comment>
<dbReference type="PANTHER" id="PTHR28142">
    <property type="entry name" value="MITOCHONDRIAL INNER MEMBRANE I-AAA PROTEASE SUPERCOMPLEX SUBUNIT MGR3-RELATED"/>
    <property type="match status" value="1"/>
</dbReference>
<sequence>MASPFTSTFYWWGRSNGQAVRHILGSRIGVKCHTPRAQRTPGFSLCWGARFTPRIPSAYKSLGSPRYYWQQPWRAGGSQTRKLMAELPQLQFPFMSRPGTTVVGLVLIISALVSGAVVYYRYQFDQAWRYPVSVRKKLREAILYHKHAQHLDYARAITAYQEALEELQKEPNFPPDDDYVTGIMIELADALDKAQRWSEAIAVDRDLLSRWVGTWGLGHPVQVGELLARGQWSPLLVSGEESEQPPSSLVHLGDVQELRTRLLKAVGTSRHLGSMLEKVCHQAISPDTQRPIEDQNPATTNHIEEQGKSDGILKACQQAYEWSVQVVLVAYGYAYKHRSSKTSSLPTIPNSKQDLTQTTNSNSPKTNHSIFANLPVVPMDARELPTWLRPEDLGGCLEALALFYSTLGQQPTVAFTLFAGIVELIGAHDPCHASVLMGHNAQILANRGTNHVRAAMHWLDHALAVATQYRQQNPECMDNCLACWYSYGVLHERQGNLDEARKFYKRTQYLANEVNAVETKRRATAALAQLGAQKSSGEE</sequence>
<dbReference type="AlphaFoldDB" id="A0A9W8AUM2"/>
<reference evidence="3" key="1">
    <citation type="submission" date="2022-07" db="EMBL/GenBank/DDBJ databases">
        <title>Phylogenomic reconstructions and comparative analyses of Kickxellomycotina fungi.</title>
        <authorList>
            <person name="Reynolds N.K."/>
            <person name="Stajich J.E."/>
            <person name="Barry K."/>
            <person name="Grigoriev I.V."/>
            <person name="Crous P."/>
            <person name="Smith M.E."/>
        </authorList>
    </citation>
    <scope>NUCLEOTIDE SEQUENCE</scope>
    <source>
        <strain evidence="3">RSA 1196</strain>
    </source>
</reference>
<evidence type="ECO:0000313" key="3">
    <source>
        <dbReference type="EMBL" id="KAJ1962385.1"/>
    </source>
</evidence>
<dbReference type="InterPro" id="IPR011990">
    <property type="entry name" value="TPR-like_helical_dom_sf"/>
</dbReference>
<feature type="transmembrane region" description="Helical" evidence="2">
    <location>
        <begin position="102"/>
        <end position="122"/>
    </location>
</feature>
<keyword evidence="2" id="KW-1133">Transmembrane helix</keyword>
<keyword evidence="2" id="KW-0812">Transmembrane</keyword>
<dbReference type="OrthoDB" id="10050400at2759"/>
<protein>
    <submittedName>
        <fullName evidence="3">Uncharacterized protein</fullName>
    </submittedName>
</protein>
<feature type="region of interest" description="Disordered" evidence="1">
    <location>
        <begin position="340"/>
        <end position="369"/>
    </location>
</feature>
<gene>
    <name evidence="3" type="ORF">IWQ62_003547</name>
</gene>
<name>A0A9W8AUM2_9FUNG</name>
<evidence type="ECO:0000256" key="1">
    <source>
        <dbReference type="SAM" id="MobiDB-lite"/>
    </source>
</evidence>
<dbReference type="SUPFAM" id="SSF48452">
    <property type="entry name" value="TPR-like"/>
    <property type="match status" value="1"/>
</dbReference>
<evidence type="ECO:0000313" key="4">
    <source>
        <dbReference type="Proteomes" id="UP001150925"/>
    </source>
</evidence>
<dbReference type="GO" id="GO:0006515">
    <property type="term" value="P:protein quality control for misfolded or incompletely synthesized proteins"/>
    <property type="evidence" value="ECO:0007669"/>
    <property type="project" value="TreeGrafter"/>
</dbReference>
<dbReference type="Gene3D" id="1.25.40.10">
    <property type="entry name" value="Tetratricopeptide repeat domain"/>
    <property type="match status" value="1"/>
</dbReference>
<organism evidence="3 4">
    <name type="scientific">Dispira parvispora</name>
    <dbReference type="NCBI Taxonomy" id="1520584"/>
    <lineage>
        <taxon>Eukaryota</taxon>
        <taxon>Fungi</taxon>
        <taxon>Fungi incertae sedis</taxon>
        <taxon>Zoopagomycota</taxon>
        <taxon>Kickxellomycotina</taxon>
        <taxon>Dimargaritomycetes</taxon>
        <taxon>Dimargaritales</taxon>
        <taxon>Dimargaritaceae</taxon>
        <taxon>Dispira</taxon>
    </lineage>
</organism>
<dbReference type="InterPro" id="IPR040201">
    <property type="entry name" value="Mrg3-like"/>
</dbReference>
<accession>A0A9W8AUM2</accession>
<dbReference type="EMBL" id="JANBPY010000972">
    <property type="protein sequence ID" value="KAJ1962385.1"/>
    <property type="molecule type" value="Genomic_DNA"/>
</dbReference>
<dbReference type="GO" id="GO:0051787">
    <property type="term" value="F:misfolded protein binding"/>
    <property type="evidence" value="ECO:0007669"/>
    <property type="project" value="TreeGrafter"/>
</dbReference>
<keyword evidence="4" id="KW-1185">Reference proteome</keyword>
<evidence type="ECO:0000256" key="2">
    <source>
        <dbReference type="SAM" id="Phobius"/>
    </source>
</evidence>
<feature type="compositionally biased region" description="Polar residues" evidence="1">
    <location>
        <begin position="341"/>
        <end position="369"/>
    </location>
</feature>
<dbReference type="GO" id="GO:0031942">
    <property type="term" value="C:i-AAA complex"/>
    <property type="evidence" value="ECO:0007669"/>
    <property type="project" value="TreeGrafter"/>
</dbReference>
<dbReference type="Proteomes" id="UP001150925">
    <property type="component" value="Unassembled WGS sequence"/>
</dbReference>
<dbReference type="PANTHER" id="PTHR28142:SF1">
    <property type="entry name" value="MITOCHONDRIAL INNER MEMBRANE I-AAA PROTEASE SUPERCOMPLEX SUBUNIT MGR3-RELATED"/>
    <property type="match status" value="1"/>
</dbReference>
<proteinExistence type="predicted"/>
<keyword evidence="2" id="KW-0472">Membrane</keyword>